<dbReference type="PROSITE" id="PS50181">
    <property type="entry name" value="FBOX"/>
    <property type="match status" value="1"/>
</dbReference>
<name>A0ABQ0LQZ2_MYCCL</name>
<proteinExistence type="predicted"/>
<dbReference type="SUPFAM" id="SSF81383">
    <property type="entry name" value="F-box domain"/>
    <property type="match status" value="1"/>
</dbReference>
<dbReference type="InterPro" id="IPR032675">
    <property type="entry name" value="LRR_dom_sf"/>
</dbReference>
<dbReference type="CDD" id="cd09917">
    <property type="entry name" value="F-box_SF"/>
    <property type="match status" value="1"/>
</dbReference>
<keyword evidence="4" id="KW-1185">Reference proteome</keyword>
<organism evidence="3 4">
    <name type="scientific">Mycena chlorophos</name>
    <name type="common">Agaric fungus</name>
    <name type="synonym">Agaricus chlorophos</name>
    <dbReference type="NCBI Taxonomy" id="658473"/>
    <lineage>
        <taxon>Eukaryota</taxon>
        <taxon>Fungi</taxon>
        <taxon>Dikarya</taxon>
        <taxon>Basidiomycota</taxon>
        <taxon>Agaricomycotina</taxon>
        <taxon>Agaricomycetes</taxon>
        <taxon>Agaricomycetidae</taxon>
        <taxon>Agaricales</taxon>
        <taxon>Marasmiineae</taxon>
        <taxon>Mycenaceae</taxon>
        <taxon>Mycena</taxon>
    </lineage>
</organism>
<evidence type="ECO:0000313" key="4">
    <source>
        <dbReference type="Proteomes" id="UP000815677"/>
    </source>
</evidence>
<protein>
    <recommendedName>
        <fullName evidence="2">F-box domain-containing protein</fullName>
    </recommendedName>
</protein>
<accession>A0ABQ0LQZ2</accession>
<dbReference type="InterPro" id="IPR001810">
    <property type="entry name" value="F-box_dom"/>
</dbReference>
<feature type="region of interest" description="Disordered" evidence="1">
    <location>
        <begin position="385"/>
        <end position="407"/>
    </location>
</feature>
<dbReference type="Proteomes" id="UP000815677">
    <property type="component" value="Unassembled WGS sequence"/>
</dbReference>
<feature type="compositionally biased region" description="Acidic residues" evidence="1">
    <location>
        <begin position="389"/>
        <end position="407"/>
    </location>
</feature>
<evidence type="ECO:0000256" key="1">
    <source>
        <dbReference type="SAM" id="MobiDB-lite"/>
    </source>
</evidence>
<dbReference type="SUPFAM" id="SSF52047">
    <property type="entry name" value="RNI-like"/>
    <property type="match status" value="1"/>
</dbReference>
<evidence type="ECO:0000313" key="3">
    <source>
        <dbReference type="EMBL" id="GAT53540.1"/>
    </source>
</evidence>
<dbReference type="EMBL" id="DF848364">
    <property type="protein sequence ID" value="GAT53540.1"/>
    <property type="molecule type" value="Genomic_DNA"/>
</dbReference>
<gene>
    <name evidence="3" type="ORF">MCHLO_10485</name>
</gene>
<dbReference type="Gene3D" id="1.20.1280.50">
    <property type="match status" value="1"/>
</dbReference>
<evidence type="ECO:0000259" key="2">
    <source>
        <dbReference type="PROSITE" id="PS50181"/>
    </source>
</evidence>
<sequence>MMRRARAEAESGLRYNGLVLFFVLVDGLDPAIRQSRCHTQVQALLAQRQRPPRSPRRSSLLPTPLTEQTRLCLCLSCFDLRLRSCTVIQVENQCNVWCVRGRFQVHDGVGVGANGLEEEAQEGLLRDRREVKETTAVGIIPLELRNEAFVHGGKENALLWREAGKVSHVWTAFDKPEPSSGSRRVFSSDNTSVVLVYCTATSLFGARPLANMSATSKRIAVIDDELRQLHSRIAVLTAERNTLTALHRLPNEILARIFALLPGLPSDSVMYVCRRWHLLCVGLAELWADIRLESWTPGRLAEALKRSGSRLLHVEIACVDIPGASNAAAAQAVMSVLVKHAARIESLTGVLGSDGTQKLLTAMHPVSFPALKLLSLEKPNPLMGRYDDGFDEDDNSSLDDMSDDSDDDLSHSYHRRKVILSQLPLLEVLLLRQVRLDTELAVLSTLTSLHLANVAPFSVADLITLLHSTPNLRTLTLENATRIGFSGQDPTGIAPLHHLQTLHIRQADEEVATILEHIDVPASAAVSIRRIALLGISNEHSARTLAWLGTHTSNAPHADTLRLYTDRPSFRYGLDNKFTETQAAGAVVVSLSSAEGTAESSKIANAVLRALAPPHLASITRLECTGVELSASVWKGLLAQQIVPSNTIQHITINADMAGKRLVQGLSASKKFAALRELVVLIPVKLASTYGVTDVAKAVGDFAAVYQKVKGGGAKLPRLVVRKFVDKSSPDTTRALGRALIAQAAGETSWNKARGLVGEFVWEEVVV</sequence>
<reference evidence="3" key="1">
    <citation type="submission" date="2014-09" db="EMBL/GenBank/DDBJ databases">
        <title>Genome sequence of the luminous mushroom Mycena chlorophos for searching fungal bioluminescence genes.</title>
        <authorList>
            <person name="Tanaka Y."/>
            <person name="Kasuga D."/>
            <person name="Oba Y."/>
            <person name="Hase S."/>
            <person name="Sato K."/>
            <person name="Oba Y."/>
            <person name="Sakakibara Y."/>
        </authorList>
    </citation>
    <scope>NUCLEOTIDE SEQUENCE</scope>
</reference>
<dbReference type="InterPro" id="IPR036047">
    <property type="entry name" value="F-box-like_dom_sf"/>
</dbReference>
<dbReference type="Gene3D" id="3.80.10.10">
    <property type="entry name" value="Ribonuclease Inhibitor"/>
    <property type="match status" value="1"/>
</dbReference>
<dbReference type="Pfam" id="PF12937">
    <property type="entry name" value="F-box-like"/>
    <property type="match status" value="1"/>
</dbReference>
<feature type="domain" description="F-box" evidence="2">
    <location>
        <begin position="243"/>
        <end position="290"/>
    </location>
</feature>